<sequence length="283" mass="29464">MDNAYRHLIVADRRGLRFITLNRPETRNALGAEMVAELDRAITVEPGEPPPRALIVRGSNGFFCAGGNVGGFAANLAGSGRQDEAAAARNLGFGSFMARLATLPMPVLAAVEGAAMGGGMGLACAADIVLATDDARFALSETRLGLVPAQIAPFVVARLGLRLARRLGISGEHVRGAEAVRLGIADQLAPDRSSLDGLLAHWLTLICACAPRANALIKPLLAECAAAPQPAGAEPDRAAALFARCLRDEGVEGIAAFRERRPPNWTETITADDVRLACGAASA</sequence>
<dbReference type="InterPro" id="IPR001753">
    <property type="entry name" value="Enoyl-CoA_hydra/iso"/>
</dbReference>
<dbReference type="Pfam" id="PF00378">
    <property type="entry name" value="ECH_1"/>
    <property type="match status" value="1"/>
</dbReference>
<dbReference type="AlphaFoldDB" id="A0A446CZN8"/>
<dbReference type="OrthoDB" id="9807606at2"/>
<dbReference type="SUPFAM" id="SSF52096">
    <property type="entry name" value="ClpP/crotonase"/>
    <property type="match status" value="1"/>
</dbReference>
<dbReference type="InterPro" id="IPR014748">
    <property type="entry name" value="Enoyl-CoA_hydra_C"/>
</dbReference>
<name>A0A446CZN8_9BURK</name>
<dbReference type="RefSeq" id="WP_129246058.1">
    <property type="nucleotide sequence ID" value="NZ_UFQC01000049.1"/>
</dbReference>
<organism evidence="2 3">
    <name type="scientific">Achromobacter veterisilvae</name>
    <dbReference type="NCBI Taxonomy" id="2069367"/>
    <lineage>
        <taxon>Bacteria</taxon>
        <taxon>Pseudomonadati</taxon>
        <taxon>Pseudomonadota</taxon>
        <taxon>Betaproteobacteria</taxon>
        <taxon>Burkholderiales</taxon>
        <taxon>Alcaligenaceae</taxon>
        <taxon>Achromobacter</taxon>
    </lineage>
</organism>
<dbReference type="PANTHER" id="PTHR42964">
    <property type="entry name" value="ENOYL-COA HYDRATASE"/>
    <property type="match status" value="1"/>
</dbReference>
<reference evidence="2 3" key="1">
    <citation type="submission" date="2018-07" db="EMBL/GenBank/DDBJ databases">
        <authorList>
            <person name="Peeters C."/>
        </authorList>
    </citation>
    <scope>NUCLEOTIDE SEQUENCE [LARGE SCALE GENOMIC DNA]</scope>
    <source>
        <strain evidence="2 3">LMG 30378</strain>
    </source>
</reference>
<gene>
    <name evidence="2" type="primary">paaF_5</name>
    <name evidence="2" type="ORF">AVE30378_05672</name>
</gene>
<dbReference type="EMBL" id="UFQC01000049">
    <property type="protein sequence ID" value="SSW73319.1"/>
    <property type="molecule type" value="Genomic_DNA"/>
</dbReference>
<dbReference type="EC" id="4.2.1.17" evidence="2"/>
<protein>
    <submittedName>
        <fullName evidence="2">2,3-dehydroadipyl-CoA hydratase</fullName>
        <ecNumber evidence="2">4.2.1.17</ecNumber>
    </submittedName>
</protein>
<dbReference type="InterPro" id="IPR051683">
    <property type="entry name" value="Enoyl-CoA_Hydratase/Isomerase"/>
</dbReference>
<dbReference type="Gene3D" id="1.10.12.10">
    <property type="entry name" value="Lyase 2-enoyl-coa Hydratase, Chain A, domain 2"/>
    <property type="match status" value="1"/>
</dbReference>
<evidence type="ECO:0000313" key="2">
    <source>
        <dbReference type="EMBL" id="SSW73319.1"/>
    </source>
</evidence>
<dbReference type="CDD" id="cd06558">
    <property type="entry name" value="crotonase-like"/>
    <property type="match status" value="1"/>
</dbReference>
<dbReference type="GO" id="GO:0008300">
    <property type="term" value="P:isoprenoid catabolic process"/>
    <property type="evidence" value="ECO:0007669"/>
    <property type="project" value="TreeGrafter"/>
</dbReference>
<accession>A0A446CZN8</accession>
<proteinExistence type="inferred from homology"/>
<dbReference type="InterPro" id="IPR029045">
    <property type="entry name" value="ClpP/crotonase-like_dom_sf"/>
</dbReference>
<keyword evidence="2" id="KW-0456">Lyase</keyword>
<dbReference type="GO" id="GO:0004300">
    <property type="term" value="F:enoyl-CoA hydratase activity"/>
    <property type="evidence" value="ECO:0007669"/>
    <property type="project" value="UniProtKB-EC"/>
</dbReference>
<evidence type="ECO:0000256" key="1">
    <source>
        <dbReference type="ARBA" id="ARBA00005254"/>
    </source>
</evidence>
<comment type="similarity">
    <text evidence="1">Belongs to the enoyl-CoA hydratase/isomerase family.</text>
</comment>
<dbReference type="PANTHER" id="PTHR42964:SF1">
    <property type="entry name" value="POLYKETIDE BIOSYNTHESIS ENOYL-COA HYDRATASE PKSH-RELATED"/>
    <property type="match status" value="1"/>
</dbReference>
<evidence type="ECO:0000313" key="3">
    <source>
        <dbReference type="Proteomes" id="UP000289465"/>
    </source>
</evidence>
<dbReference type="Gene3D" id="3.90.226.10">
    <property type="entry name" value="2-enoyl-CoA Hydratase, Chain A, domain 1"/>
    <property type="match status" value="1"/>
</dbReference>
<dbReference type="Proteomes" id="UP000289465">
    <property type="component" value="Unassembled WGS sequence"/>
</dbReference>